<protein>
    <submittedName>
        <fullName evidence="2">BLUF domain-containing protein</fullName>
    </submittedName>
</protein>
<accession>A0A550I2S9</accession>
<keyword evidence="3" id="KW-1185">Reference proteome</keyword>
<dbReference type="Gene3D" id="3.30.70.100">
    <property type="match status" value="1"/>
</dbReference>
<gene>
    <name evidence="2" type="ORF">FGM01_07750</name>
</gene>
<evidence type="ECO:0000259" key="1">
    <source>
        <dbReference type="PROSITE" id="PS50925"/>
    </source>
</evidence>
<feature type="domain" description="BLUF" evidence="1">
    <location>
        <begin position="6"/>
        <end position="97"/>
    </location>
</feature>
<name>A0A550I2S9_9FLAO</name>
<dbReference type="GO" id="GO:0009882">
    <property type="term" value="F:blue light photoreceptor activity"/>
    <property type="evidence" value="ECO:0007669"/>
    <property type="project" value="InterPro"/>
</dbReference>
<organism evidence="2 3">
    <name type="scientific">Christiangramia sabulilitoris</name>
    <dbReference type="NCBI Taxonomy" id="2583991"/>
    <lineage>
        <taxon>Bacteria</taxon>
        <taxon>Pseudomonadati</taxon>
        <taxon>Bacteroidota</taxon>
        <taxon>Flavobacteriia</taxon>
        <taxon>Flavobacteriales</taxon>
        <taxon>Flavobacteriaceae</taxon>
        <taxon>Christiangramia</taxon>
    </lineage>
</organism>
<evidence type="ECO:0000313" key="3">
    <source>
        <dbReference type="Proteomes" id="UP000315131"/>
    </source>
</evidence>
<dbReference type="Pfam" id="PF04940">
    <property type="entry name" value="BLUF"/>
    <property type="match status" value="1"/>
</dbReference>
<reference evidence="2 3" key="1">
    <citation type="submission" date="2019-06" db="EMBL/GenBank/DDBJ databases">
        <title>Gramella sabulilitoris sp. nov., isolated from a marine sand.</title>
        <authorList>
            <person name="Yoon J.-H."/>
        </authorList>
    </citation>
    <scope>NUCLEOTIDE SEQUENCE [LARGE SCALE GENOMIC DNA]</scope>
    <source>
        <strain evidence="2 3">HSMS-1</strain>
    </source>
</reference>
<sequence>MVKTVLKYISYISRQAHILNDANLESLLTNCRKKNTERNITGLLISYKGHFIQYIEGEPDKIDKLFGKIKKDPRHYEVVELASDHITQRQFSNWSMAFRKVDEDQAEDLLGYRRLQRDEVFNQTGDKMNSPAMQLLNSFVNNL</sequence>
<dbReference type="InterPro" id="IPR036046">
    <property type="entry name" value="Acylphosphatase-like_dom_sf"/>
</dbReference>
<proteinExistence type="predicted"/>
<dbReference type="InterPro" id="IPR007024">
    <property type="entry name" value="BLUF_domain"/>
</dbReference>
<dbReference type="SUPFAM" id="SSF54975">
    <property type="entry name" value="Acylphosphatase/BLUF domain-like"/>
    <property type="match status" value="1"/>
</dbReference>
<comment type="caution">
    <text evidence="2">The sequence shown here is derived from an EMBL/GenBank/DDBJ whole genome shotgun (WGS) entry which is preliminary data.</text>
</comment>
<dbReference type="PROSITE" id="PS50925">
    <property type="entry name" value="BLUF"/>
    <property type="match status" value="1"/>
</dbReference>
<dbReference type="AlphaFoldDB" id="A0A550I2S9"/>
<dbReference type="SMART" id="SM01034">
    <property type="entry name" value="BLUF"/>
    <property type="match status" value="1"/>
</dbReference>
<dbReference type="Proteomes" id="UP000315131">
    <property type="component" value="Unassembled WGS sequence"/>
</dbReference>
<dbReference type="EMBL" id="VHSF01000002">
    <property type="protein sequence ID" value="TRO65293.1"/>
    <property type="molecule type" value="Genomic_DNA"/>
</dbReference>
<dbReference type="OrthoDB" id="1122028at2"/>
<dbReference type="GO" id="GO:0071949">
    <property type="term" value="F:FAD binding"/>
    <property type="evidence" value="ECO:0007669"/>
    <property type="project" value="InterPro"/>
</dbReference>
<evidence type="ECO:0000313" key="2">
    <source>
        <dbReference type="EMBL" id="TRO65293.1"/>
    </source>
</evidence>